<protein>
    <submittedName>
        <fullName evidence="1">Uncharacterized protein</fullName>
    </submittedName>
</protein>
<evidence type="ECO:0000313" key="2">
    <source>
        <dbReference type="Proteomes" id="UP000541558"/>
    </source>
</evidence>
<keyword evidence="2" id="KW-1185">Reference proteome</keyword>
<dbReference type="EMBL" id="JAACJK010000058">
    <property type="protein sequence ID" value="KAF5336431.1"/>
    <property type="molecule type" value="Genomic_DNA"/>
</dbReference>
<dbReference type="PANTHER" id="PTHR33099:SF13">
    <property type="entry name" value="F-BOX DOMAIN-CONTAINING PROTEIN-RELATED"/>
    <property type="match status" value="1"/>
</dbReference>
<reference evidence="1 2" key="1">
    <citation type="journal article" date="2020" name="ISME J.">
        <title>Uncovering the hidden diversity of litter-decomposition mechanisms in mushroom-forming fungi.</title>
        <authorList>
            <person name="Floudas D."/>
            <person name="Bentzer J."/>
            <person name="Ahren D."/>
            <person name="Johansson T."/>
            <person name="Persson P."/>
            <person name="Tunlid A."/>
        </authorList>
    </citation>
    <scope>NUCLEOTIDE SEQUENCE [LARGE SCALE GENOMIC DNA]</scope>
    <source>
        <strain evidence="1 2">CBS 175.51</strain>
    </source>
</reference>
<dbReference type="Proteomes" id="UP000541558">
    <property type="component" value="Unassembled WGS sequence"/>
</dbReference>
<organism evidence="1 2">
    <name type="scientific">Ephemerocybe angulata</name>
    <dbReference type="NCBI Taxonomy" id="980116"/>
    <lineage>
        <taxon>Eukaryota</taxon>
        <taxon>Fungi</taxon>
        <taxon>Dikarya</taxon>
        <taxon>Basidiomycota</taxon>
        <taxon>Agaricomycotina</taxon>
        <taxon>Agaricomycetes</taxon>
        <taxon>Agaricomycetidae</taxon>
        <taxon>Agaricales</taxon>
        <taxon>Agaricineae</taxon>
        <taxon>Psathyrellaceae</taxon>
        <taxon>Ephemerocybe</taxon>
    </lineage>
</organism>
<evidence type="ECO:0000313" key="1">
    <source>
        <dbReference type="EMBL" id="KAF5336431.1"/>
    </source>
</evidence>
<dbReference type="AlphaFoldDB" id="A0A8H5FH04"/>
<dbReference type="PANTHER" id="PTHR33099">
    <property type="entry name" value="FE2OG DIOXYGENASE DOMAIN-CONTAINING PROTEIN"/>
    <property type="match status" value="1"/>
</dbReference>
<name>A0A8H5FH04_9AGAR</name>
<dbReference type="OrthoDB" id="27483at2759"/>
<comment type="caution">
    <text evidence="1">The sequence shown here is derived from an EMBL/GenBank/DDBJ whole genome shotgun (WGS) entry which is preliminary data.</text>
</comment>
<accession>A0A8H5FH04</accession>
<gene>
    <name evidence="1" type="ORF">D9611_006625</name>
</gene>
<proteinExistence type="predicted"/>
<sequence length="967" mass="105122">MASASLTDELGKAFTDNFEFKGDYHHFSTESKAPNPGLTIKGVGLVGLPLGEQDAKAIASLQPAVTGTALKRGQASSSSSSVKPGVVIVDGTKVSFNNPHWAGFVDDLATKTVWKTLVVDEYTSKPRCELVKLSLHQPGASSPAVQESPKADGAFATIVIVLPSECQGGQVHVSTGKGRTPTILDTSKNAAFTTSIIALYNALFTSVQPVTSGYRLALTYSLIHTSPNIPKPGIPTAQTIDRAFRSVLQKWKDGKYTGESKPRVPLMAYVLRGRDTEPSRGMEGLSARDAHIVKFVLPIAKSLGFSVLIASLKKKIVGIPHKDHFAYHCIPSHKRSRYGLDDDLFGFGRGLGLDADEDDYMYDAEMRESYWHGDYDTPDMGEIESEEQVLSEVTSLEGGKMSVKLTEFHIDEDNLVPQDAFKDAYPDGESFDRDNGEVKLKYRSNALVLYRPEDETEVILAVKGPYWFLKQLEIASKPTARANAVVSATLQRLEGKGTRGNGWYPEPDEGSTAITLLNHAAAWKQHALWNKAIPHCKGVPIADITAAVANAAKVFKLDLLKDGLLSLIKDTKELNRRFELVKAISSNDPKGSSRGWLEELTQDALSSCTNPTVADVPSLVSVAQTRGPAAILSLIPKIEKTGTYAVLIALAKGLHELRQSSSTASQVKGELGTAVRQCFSAAIPQWEEGLYAPYWNRNPTGETDKTKRICEIVDLCYIIGDLQPCIDLLNSLLQFEPNVDVTKRLTEIHTPLIPHLRSTLAKLGKPVNSEPFASFYRHTISLYLSRVLRTKPEIPSLPSKPMGCGQCADCTQLDKFLRDTTSSSTCFKTTQPRRTHVEAQIRKEKAYLANYVTTETVKSGSPHSLFVRKRPEVMTALKWGDAKAAAQAFVKGVCADERALRELMGARYDDVVKAIEGAKPFAVGELVISGDFSASVGANSAMEVVSSVPVVNNAGGAGGGGTKRKRK</sequence>